<gene>
    <name evidence="2" type="ORF">G4923_09315</name>
</gene>
<feature type="domain" description="Fibronectin type-III" evidence="1">
    <location>
        <begin position="486"/>
        <end position="577"/>
    </location>
</feature>
<evidence type="ECO:0000313" key="3">
    <source>
        <dbReference type="Proteomes" id="UP000472827"/>
    </source>
</evidence>
<dbReference type="Pfam" id="PF09327">
    <property type="entry name" value="Phage_Tail_Tip"/>
    <property type="match status" value="1"/>
</dbReference>
<dbReference type="PANTHER" id="PTHR36251:SF2">
    <property type="entry name" value="GIFSY-2 PROPHAGE HOST SPECIFICITY PROTEIN J, PHAGE LAMBDA"/>
    <property type="match status" value="1"/>
</dbReference>
<dbReference type="Pfam" id="PF13550">
    <property type="entry name" value="Phage-tail_3"/>
    <property type="match status" value="1"/>
</dbReference>
<dbReference type="InterPro" id="IPR053171">
    <property type="entry name" value="Viral_Tip_Attach_Protein"/>
</dbReference>
<dbReference type="RefSeq" id="WP_163136775.1">
    <property type="nucleotide sequence ID" value="NZ_JAAILA010000012.1"/>
</dbReference>
<keyword evidence="3" id="KW-1185">Reference proteome</keyword>
<dbReference type="InterPro" id="IPR013783">
    <property type="entry name" value="Ig-like_fold"/>
</dbReference>
<dbReference type="InterPro" id="IPR003961">
    <property type="entry name" value="FN3_dom"/>
</dbReference>
<comment type="caution">
    <text evidence="2">The sequence shown here is derived from an EMBL/GenBank/DDBJ whole genome shotgun (WGS) entry which is preliminary data.</text>
</comment>
<protein>
    <submittedName>
        <fullName evidence="2">DUF1983 domain-containing protein</fullName>
    </submittedName>
</protein>
<name>A0ABX0CYB0_9GAMM</name>
<dbReference type="InterPro" id="IPR015406">
    <property type="entry name" value="GpJ_CSF"/>
</dbReference>
<dbReference type="InterPro" id="IPR032876">
    <property type="entry name" value="J_dom"/>
</dbReference>
<dbReference type="InterPro" id="IPR036116">
    <property type="entry name" value="FN3_sf"/>
</dbReference>
<sequence length="1621" mass="173329">MAELTIGTIITAVLSGASLAMSAFTLLSSKPGNLNQQDPGVAVQRKGSDTPKIIAWGDTRIPSVRVYTNVNNNNSEMLAQVYSLGWGPLKSVEEIYIDGVPYFKTSGDRSNVWSNQGAEFPNVQMGIRRGLAVESVWSQITSNSDGELSNNHRGDRTGSVSLLARRQVNMSGDNNVRFISPQVRIEALVHGNAVVDPRYDPLLLGATDITKRKWVDGSVISYRNPALCLLTYCLDPDFGVGLTADSIDINSFLLAANYCDQYGLKCDGFSNADDDHGTTIKDLASSFSSMVFIQDGLLTVRPNTKRPVKYTIREGDLVRDNAISVSNNNQSEYANAVVCEFQNKTTEYNKDKYALPANKWTDEAIISDGGNVKEFSLKLPYTTDPMHVKRFANEALKIRKYSKKSAKITIDNNDFDLRIGDVIRLVHVPLTVDALFTVDEIGNSLNEKVMESSISLSEYRDEFFDTNYQDGIISGSQGNPNIIVLPVSGLNFIQNNTLTTGSGELHWNNQYKGDCSFRIEYRRTGTITWSYYNEVRTESCVMTNLQSGANYDFRVLVVTAYKTSSWATLNNVRINRSVSLPAVTGLNGNFVSRDAVFVWNPIKGAILNNSPVGDGVTDLSQLVSHYEISVKHGTVAKKTYRSSSPRFIYSYEENASNGLSRDLTVTVKGVSIYGDSSPDTVMTVRNEPMSAPSGVSAKAQLINLTVEWLNPSDLVSDYSATDIWITDSKTTAPTSLDLVASSSVGFFTALQDAKKSGWIWLAHRDVFGHESIPVYSAPVFFRQTTIDEELSGSGFEDTIESIQNNIDVIEGALDTVNTEIGVIEGTITSNKTEIDTKLAQQQATITAEKTRLDGQVAELNTAKNSIASQGQSILKNATDIKSNKTSITSQGARLTTVEQVATDNTGSIATTNQLLETINGDLSSKIETNKQSIVTTNSALSTLDQRLTAKTNTNAADILSNKTAIATTNSSMASMDTRLTAKTNTNAADILTNKTAITTTNSSMASMNTSLQAQIDTNKAGVSTNKTAIAATDKNLADYKISVSTSFGATNGRIDTVSSSVSTLQNTVTTNATSITANYNDLNGKISTNSTAIVNANKAITSLDTKLTASINGVDGKADAIRADVTSQGLAIVDLNSSLASMDTRLTASIGGVDGKVTGIESTVTSQGLAIVNLDQSLTSFKTSTAANFGTANSRIDTTNTNLATTNKALSDYKISTDSRIGQNTANITSQGSTLVTLDQSLSSYKTSNNAEVAGIKSSVTTVQQSIATTDGKVSSMYGLRVDANGKVAGMTLNASNNSTSIDFLADTLRIASSTTGTPVTAFEVRGGQVMMRNALIGSLTASQIAADQINGNHIAATSIIQAGSGATSATLNGADANWRIYAGSTTPGSAPFRVSTTGGLVATNATITGTINATSGTFNGTVNATGGNFTGYVQVGNSYMSANPAHDFLNGNGGNFRVDRNGSLYANNGTFGGTIYADKIVGDIVNAGVTDLPAFNVFSIQSGQVYDLFTMNVPAASFVRIANLVKFPVNWRGAENGGTYSMYLRDSTGRNSWLFSGSGQNTFDISSILENLYVRVPANCTWWKIVLTADRRSSLTRTAADQTGWTLFKEGSGGVSVSHP</sequence>
<reference evidence="2 3" key="1">
    <citation type="submission" date="2020-02" db="EMBL/GenBank/DDBJ databases">
        <title>Genome sequencing of Aeromonas rivipollensis.</title>
        <authorList>
            <person name="Fono-Tamo Ubani E.K."/>
            <person name="Lekota K.E."/>
        </authorList>
    </citation>
    <scope>NUCLEOTIDE SEQUENCE [LARGE SCALE GENOMIC DNA]</scope>
    <source>
        <strain evidence="2 3">G78</strain>
    </source>
</reference>
<dbReference type="PROSITE" id="PS50853">
    <property type="entry name" value="FN3"/>
    <property type="match status" value="1"/>
</dbReference>
<organism evidence="2 3">
    <name type="scientific">Aeromonas rivipollensis</name>
    <dbReference type="NCBI Taxonomy" id="948519"/>
    <lineage>
        <taxon>Bacteria</taxon>
        <taxon>Pseudomonadati</taxon>
        <taxon>Pseudomonadota</taxon>
        <taxon>Gammaproteobacteria</taxon>
        <taxon>Aeromonadales</taxon>
        <taxon>Aeromonadaceae</taxon>
        <taxon>Aeromonas</taxon>
    </lineage>
</organism>
<evidence type="ECO:0000259" key="1">
    <source>
        <dbReference type="PROSITE" id="PS50853"/>
    </source>
</evidence>
<accession>A0ABX0CYB0</accession>
<dbReference type="Gene3D" id="2.60.40.10">
    <property type="entry name" value="Immunoglobulins"/>
    <property type="match status" value="1"/>
</dbReference>
<evidence type="ECO:0000313" key="2">
    <source>
        <dbReference type="EMBL" id="NEX88902.1"/>
    </source>
</evidence>
<dbReference type="SUPFAM" id="SSF49265">
    <property type="entry name" value="Fibronectin type III"/>
    <property type="match status" value="1"/>
</dbReference>
<dbReference type="PANTHER" id="PTHR36251">
    <property type="entry name" value="FELS-1 PROPHAGE HOST SPECIFICITY PROTEIN-RELATED"/>
    <property type="match status" value="1"/>
</dbReference>
<dbReference type="EMBL" id="JAAILA010000012">
    <property type="protein sequence ID" value="NEX88902.1"/>
    <property type="molecule type" value="Genomic_DNA"/>
</dbReference>
<dbReference type="Proteomes" id="UP000472827">
    <property type="component" value="Unassembled WGS sequence"/>
</dbReference>
<proteinExistence type="predicted"/>
<dbReference type="CDD" id="cd00063">
    <property type="entry name" value="FN3"/>
    <property type="match status" value="1"/>
</dbReference>